<dbReference type="AlphaFoldDB" id="A0ABD3XEM0"/>
<dbReference type="EMBL" id="JBJQND010000002">
    <property type="protein sequence ID" value="KAL3884562.1"/>
    <property type="molecule type" value="Genomic_DNA"/>
</dbReference>
<accession>A0ABD3XEM0</accession>
<reference evidence="1 2" key="1">
    <citation type="submission" date="2024-11" db="EMBL/GenBank/DDBJ databases">
        <title>Chromosome-level genome assembly of the freshwater bivalve Anodonta woodiana.</title>
        <authorList>
            <person name="Chen X."/>
        </authorList>
    </citation>
    <scope>NUCLEOTIDE SEQUENCE [LARGE SCALE GENOMIC DNA]</scope>
    <source>
        <strain evidence="1">MN2024</strain>
        <tissue evidence="1">Gills</tissue>
    </source>
</reference>
<evidence type="ECO:0000313" key="1">
    <source>
        <dbReference type="EMBL" id="KAL3884562.1"/>
    </source>
</evidence>
<dbReference type="Proteomes" id="UP001634394">
    <property type="component" value="Unassembled WGS sequence"/>
</dbReference>
<evidence type="ECO:0000313" key="2">
    <source>
        <dbReference type="Proteomes" id="UP001634394"/>
    </source>
</evidence>
<proteinExistence type="predicted"/>
<comment type="caution">
    <text evidence="1">The sequence shown here is derived from an EMBL/GenBank/DDBJ whole genome shotgun (WGS) entry which is preliminary data.</text>
</comment>
<sequence length="262" mass="29949">METNVTCENYEMAIKPSIENNKMATDENNEMATNITSENNEMATNVTSENNEMATDEKGENNEMATNVTSVINEMATDEKGENNEMATYETGENNEMATKATGENNEMASNITSENNEMATDNVEENIENNEQGLSENQKNGTDQSFEIRCTPSQLIGQYVVVLYDNKDTDVYVRCMHRVGRGTTNSPFFWPRPLVDECWYNMERVLTIIPEPIQIGRHYSIDEAIWGKILERKRNKVSKFVFVLKNYSYFIMLSLDLLMVL</sequence>
<keyword evidence="2" id="KW-1185">Reference proteome</keyword>
<organism evidence="1 2">
    <name type="scientific">Sinanodonta woodiana</name>
    <name type="common">Chinese pond mussel</name>
    <name type="synonym">Anodonta woodiana</name>
    <dbReference type="NCBI Taxonomy" id="1069815"/>
    <lineage>
        <taxon>Eukaryota</taxon>
        <taxon>Metazoa</taxon>
        <taxon>Spiralia</taxon>
        <taxon>Lophotrochozoa</taxon>
        <taxon>Mollusca</taxon>
        <taxon>Bivalvia</taxon>
        <taxon>Autobranchia</taxon>
        <taxon>Heteroconchia</taxon>
        <taxon>Palaeoheterodonta</taxon>
        <taxon>Unionida</taxon>
        <taxon>Unionoidea</taxon>
        <taxon>Unionidae</taxon>
        <taxon>Unioninae</taxon>
        <taxon>Sinanodonta</taxon>
    </lineage>
</organism>
<gene>
    <name evidence="1" type="ORF">ACJMK2_024695</name>
</gene>
<protein>
    <submittedName>
        <fullName evidence="1">Uncharacterized protein</fullName>
    </submittedName>
</protein>
<name>A0ABD3XEM0_SINWO</name>